<dbReference type="PANTHER" id="PTHR42774:SF3">
    <property type="entry name" value="KETOHEXOKINASE"/>
    <property type="match status" value="1"/>
</dbReference>
<evidence type="ECO:0000313" key="1">
    <source>
        <dbReference type="EMBL" id="KAH0541243.1"/>
    </source>
</evidence>
<sequence>MKYMVAVGACYLDTILTVEDYPVEDEKLRASCLVRRRGGNCPNTVEVLQQFLEASKLAEISLVLFAVLPSRSSIGSQQITSSFEPTVDLAHCLYREEFNEPASSYIIKSRAKDSRTIVNFNDLPEMTSDEFVGMANELGSDASFVEAEKPSRAGLQELATKADVVFYSKSWAQGNGYATPEDCLRAQAALIPNAYVFYLASRIQADTGVGR</sequence>
<dbReference type="InterPro" id="IPR052562">
    <property type="entry name" value="Ketohexokinase-related"/>
</dbReference>
<comment type="caution">
    <text evidence="1">The sequence shown here is derived from an EMBL/GenBank/DDBJ whole genome shotgun (WGS) entry which is preliminary data.</text>
</comment>
<dbReference type="OrthoDB" id="204058at2759"/>
<proteinExistence type="predicted"/>
<dbReference type="PANTHER" id="PTHR42774">
    <property type="entry name" value="PHOSPHOTRANSFERASE SYSTEM TRANSPORT PROTEIN"/>
    <property type="match status" value="1"/>
</dbReference>
<dbReference type="AlphaFoldDB" id="A0A9P8I0S8"/>
<dbReference type="InterPro" id="IPR029056">
    <property type="entry name" value="Ribokinase-like"/>
</dbReference>
<evidence type="ECO:0008006" key="3">
    <source>
        <dbReference type="Google" id="ProtNLM"/>
    </source>
</evidence>
<accession>A0A9P8I0S8</accession>
<reference evidence="1" key="1">
    <citation type="submission" date="2021-03" db="EMBL/GenBank/DDBJ databases">
        <title>Comparative genomics and phylogenomic investigation of the class Geoglossomycetes provide insights into ecological specialization and systematics.</title>
        <authorList>
            <person name="Melie T."/>
            <person name="Pirro S."/>
            <person name="Miller A.N."/>
            <person name="Quandt A."/>
        </authorList>
    </citation>
    <scope>NUCLEOTIDE SEQUENCE</scope>
    <source>
        <strain evidence="1">GBOQ0MN5Z8</strain>
    </source>
</reference>
<dbReference type="SUPFAM" id="SSF53613">
    <property type="entry name" value="Ribokinase-like"/>
    <property type="match status" value="1"/>
</dbReference>
<name>A0A9P8I0S8_9PEZI</name>
<dbReference type="EMBL" id="JAGHQL010000083">
    <property type="protein sequence ID" value="KAH0541243.1"/>
    <property type="molecule type" value="Genomic_DNA"/>
</dbReference>
<protein>
    <recommendedName>
        <fullName evidence="3">Carbohydrate kinase PfkB domain-containing protein</fullName>
    </recommendedName>
</protein>
<dbReference type="Proteomes" id="UP000698800">
    <property type="component" value="Unassembled WGS sequence"/>
</dbReference>
<organism evidence="1 2">
    <name type="scientific">Glutinoglossum americanum</name>
    <dbReference type="NCBI Taxonomy" id="1670608"/>
    <lineage>
        <taxon>Eukaryota</taxon>
        <taxon>Fungi</taxon>
        <taxon>Dikarya</taxon>
        <taxon>Ascomycota</taxon>
        <taxon>Pezizomycotina</taxon>
        <taxon>Geoglossomycetes</taxon>
        <taxon>Geoglossales</taxon>
        <taxon>Geoglossaceae</taxon>
        <taxon>Glutinoglossum</taxon>
    </lineage>
</organism>
<keyword evidence="2" id="KW-1185">Reference proteome</keyword>
<dbReference type="Gene3D" id="3.40.1190.20">
    <property type="match status" value="1"/>
</dbReference>
<evidence type="ECO:0000313" key="2">
    <source>
        <dbReference type="Proteomes" id="UP000698800"/>
    </source>
</evidence>
<gene>
    <name evidence="1" type="ORF">FGG08_004248</name>
</gene>